<feature type="region of interest" description="Disordered" evidence="1">
    <location>
        <begin position="1011"/>
        <end position="1034"/>
    </location>
</feature>
<dbReference type="Pfam" id="PF18701">
    <property type="entry name" value="DUF5641"/>
    <property type="match status" value="1"/>
</dbReference>
<gene>
    <name evidence="3" type="ORF">ILUMI_04659</name>
</gene>
<evidence type="ECO:0000256" key="1">
    <source>
        <dbReference type="SAM" id="MobiDB-lite"/>
    </source>
</evidence>
<dbReference type="Proteomes" id="UP000801492">
    <property type="component" value="Unassembled WGS sequence"/>
</dbReference>
<reference evidence="3" key="1">
    <citation type="submission" date="2019-08" db="EMBL/GenBank/DDBJ databases">
        <title>The genome of the North American firefly Photinus pyralis.</title>
        <authorList>
            <consortium name="Photinus pyralis genome working group"/>
            <person name="Fallon T.R."/>
            <person name="Sander Lower S.E."/>
            <person name="Weng J.-K."/>
        </authorList>
    </citation>
    <scope>NUCLEOTIDE SEQUENCE</scope>
    <source>
        <strain evidence="3">TRF0915ILg1</strain>
        <tissue evidence="3">Whole body</tissue>
    </source>
</reference>
<dbReference type="SUPFAM" id="SSF53098">
    <property type="entry name" value="Ribonuclease H-like"/>
    <property type="match status" value="1"/>
</dbReference>
<feature type="domain" description="DUF5641" evidence="2">
    <location>
        <begin position="871"/>
        <end position="957"/>
    </location>
</feature>
<evidence type="ECO:0000313" key="3">
    <source>
        <dbReference type="EMBL" id="KAF2901538.1"/>
    </source>
</evidence>
<evidence type="ECO:0000259" key="2">
    <source>
        <dbReference type="Pfam" id="PF18701"/>
    </source>
</evidence>
<dbReference type="InterPro" id="IPR036397">
    <property type="entry name" value="RNaseH_sf"/>
</dbReference>
<organism evidence="3 4">
    <name type="scientific">Ignelater luminosus</name>
    <name type="common">Cucubano</name>
    <name type="synonym">Pyrophorus luminosus</name>
    <dbReference type="NCBI Taxonomy" id="2038154"/>
    <lineage>
        <taxon>Eukaryota</taxon>
        <taxon>Metazoa</taxon>
        <taxon>Ecdysozoa</taxon>
        <taxon>Arthropoda</taxon>
        <taxon>Hexapoda</taxon>
        <taxon>Insecta</taxon>
        <taxon>Pterygota</taxon>
        <taxon>Neoptera</taxon>
        <taxon>Endopterygota</taxon>
        <taxon>Coleoptera</taxon>
        <taxon>Polyphaga</taxon>
        <taxon>Elateriformia</taxon>
        <taxon>Elateroidea</taxon>
        <taxon>Elateridae</taxon>
        <taxon>Agrypninae</taxon>
        <taxon>Pyrophorini</taxon>
        <taxon>Ignelater</taxon>
    </lineage>
</organism>
<dbReference type="GO" id="GO:0042575">
    <property type="term" value="C:DNA polymerase complex"/>
    <property type="evidence" value="ECO:0007669"/>
    <property type="project" value="UniProtKB-ARBA"/>
</dbReference>
<sequence length="1034" mass="117925">MIKGLEEISKEMSLKISLNRTKTMCLEDPHVIINKTQIQNVKERKTTHKEREIAEQTRLLPNEDSVDSQVVDEEEVPDADPILNSLLSLQIEPKGNQDADMDTALSDKNSYTSMRQDPLPGPSTKVRQFSTKEPDNNGLNFYTLKQAALTSQQCAVKRATPKEFPIFDVLPECGPQTISTLRMSFGKPEQILEAHLCAIRKLPFLKQDKLETIVEFALSVKNFYVALESAKMSDDLVKETSEVNVHHQSYQQSDVQEIRSRMMPIILKNNNKGIETLAFLAVKSRLGWSVFALLPSSTQRHIYNYHICECSITGTSNEKLHEEVKEYYAVENLGIKSSQTIAAKELKRTLHIMETTLSYEEDYYKIGLLWKYDNMEIPDSRSMAIQRLNCLENRIQRNPELSEKINQQLEDFVIKVYIRKLTTEELFQHHDKIWYLPIFPVFIPNKPEKFRFVWDAAGKTQGISLNSTILLKSNDELSSLLGVLSRFREKKVGFAADIKEMFLRVGIKDEDQHAQRFYWLNGNLENPVDTYVMQVMTFGATCFRSCAQYIKNVNALKFKQQHPRVVKSIIRNHYVDDLLDTADTVSEAIEIAKNVKMIHSEAKFEISNWRSNSVELVKEMNSSSDFPTEMNMKLGEDATEKVLECGGTQDTRGVVAYLKMKKEQVIECALIGAKTRVAPIKLQTIPRLELDRVVLGAEFTSMILKHYLKTGGMCQQNLTLQTKSPNACLTTRAVHLEVAHKLDRDSFIMCLQNFINRREKSRHICCDRGTNFVAGERVLGKELRKIDPKLIANYFVSPEISFHFNPPLSPHMGGSWERLVKSVKIALYGALVGKTPTNTLLQSCLAAAEIFNNQLPEDVKVLSLNYLPRERFANHCWCRFVSEYIPEILLRPKWFQQVQPLKEGNIFVICNKNLPRFNWPKGKIIEAIKSPEGQVRKAKVQTDSGILERPVIKLALLSVDSKGGTAPALKSPKEVQYKVKLDSGPRGWQSLKTPMRVNSDNRLVKVLRWKADPEKSPGSGDRVEFGNGSIREDC</sequence>
<feature type="region of interest" description="Disordered" evidence="1">
    <location>
        <begin position="110"/>
        <end position="132"/>
    </location>
</feature>
<keyword evidence="4" id="KW-1185">Reference proteome</keyword>
<dbReference type="SUPFAM" id="SSF56672">
    <property type="entry name" value="DNA/RNA polymerases"/>
    <property type="match status" value="1"/>
</dbReference>
<dbReference type="Gene3D" id="3.10.10.10">
    <property type="entry name" value="HIV Type 1 Reverse Transcriptase, subunit A, domain 1"/>
    <property type="match status" value="1"/>
</dbReference>
<dbReference type="GO" id="GO:0071897">
    <property type="term" value="P:DNA biosynthetic process"/>
    <property type="evidence" value="ECO:0007669"/>
    <property type="project" value="UniProtKB-ARBA"/>
</dbReference>
<comment type="caution">
    <text evidence="3">The sequence shown here is derived from an EMBL/GenBank/DDBJ whole genome shotgun (WGS) entry which is preliminary data.</text>
</comment>
<dbReference type="EMBL" id="VTPC01001564">
    <property type="protein sequence ID" value="KAF2901538.1"/>
    <property type="molecule type" value="Genomic_DNA"/>
</dbReference>
<name>A0A8K0D8R5_IGNLU</name>
<dbReference type="Pfam" id="PF05380">
    <property type="entry name" value="Peptidase_A17"/>
    <property type="match status" value="1"/>
</dbReference>
<evidence type="ECO:0000313" key="4">
    <source>
        <dbReference type="Proteomes" id="UP000801492"/>
    </source>
</evidence>
<dbReference type="InterPro" id="IPR008042">
    <property type="entry name" value="Retrotrans_Pao"/>
</dbReference>
<dbReference type="PANTHER" id="PTHR47331">
    <property type="entry name" value="PHD-TYPE DOMAIN-CONTAINING PROTEIN"/>
    <property type="match status" value="1"/>
</dbReference>
<dbReference type="GO" id="GO:0003676">
    <property type="term" value="F:nucleic acid binding"/>
    <property type="evidence" value="ECO:0007669"/>
    <property type="project" value="InterPro"/>
</dbReference>
<dbReference type="InterPro" id="IPR043128">
    <property type="entry name" value="Rev_trsase/Diguanyl_cyclase"/>
</dbReference>
<dbReference type="PANTHER" id="PTHR47331:SF1">
    <property type="entry name" value="GAG-LIKE PROTEIN"/>
    <property type="match status" value="1"/>
</dbReference>
<dbReference type="Gene3D" id="3.30.70.270">
    <property type="match status" value="1"/>
</dbReference>
<dbReference type="AlphaFoldDB" id="A0A8K0D8R5"/>
<dbReference type="InterPro" id="IPR043502">
    <property type="entry name" value="DNA/RNA_pol_sf"/>
</dbReference>
<proteinExistence type="predicted"/>
<dbReference type="InterPro" id="IPR012337">
    <property type="entry name" value="RNaseH-like_sf"/>
</dbReference>
<protein>
    <recommendedName>
        <fullName evidence="2">DUF5641 domain-containing protein</fullName>
    </recommendedName>
</protein>
<dbReference type="OrthoDB" id="6778965at2759"/>
<accession>A0A8K0D8R5</accession>
<dbReference type="InterPro" id="IPR040676">
    <property type="entry name" value="DUF5641"/>
</dbReference>
<dbReference type="Gene3D" id="3.30.420.10">
    <property type="entry name" value="Ribonuclease H-like superfamily/Ribonuclease H"/>
    <property type="match status" value="1"/>
</dbReference>